<dbReference type="EMBL" id="JBHSFW010000016">
    <property type="protein sequence ID" value="MFC4620095.1"/>
    <property type="molecule type" value="Genomic_DNA"/>
</dbReference>
<reference evidence="5" key="1">
    <citation type="journal article" date="2019" name="Int. J. Syst. Evol. Microbiol.">
        <title>The Global Catalogue of Microorganisms (GCM) 10K type strain sequencing project: providing services to taxonomists for standard genome sequencing and annotation.</title>
        <authorList>
            <consortium name="The Broad Institute Genomics Platform"/>
            <consortium name="The Broad Institute Genome Sequencing Center for Infectious Disease"/>
            <person name="Wu L."/>
            <person name="Ma J."/>
        </authorList>
    </citation>
    <scope>NUCLEOTIDE SEQUENCE [LARGE SCALE GENOMIC DNA]</scope>
    <source>
        <strain evidence="5">CGMCC 1.16306</strain>
    </source>
</reference>
<dbReference type="NCBIfam" id="TIGR01682">
    <property type="entry name" value="moaD"/>
    <property type="match status" value="1"/>
</dbReference>
<dbReference type="InterPro" id="IPR012675">
    <property type="entry name" value="Beta-grasp_dom_sf"/>
</dbReference>
<dbReference type="CDD" id="cd00754">
    <property type="entry name" value="Ubl_MoaD"/>
    <property type="match status" value="1"/>
</dbReference>
<proteinExistence type="inferred from homology"/>
<evidence type="ECO:0000256" key="2">
    <source>
        <dbReference type="ARBA" id="ARBA00024200"/>
    </source>
</evidence>
<organism evidence="4 5">
    <name type="scientific">Camelliibacillus cellulosilyticus</name>
    <dbReference type="NCBI Taxonomy" id="2174486"/>
    <lineage>
        <taxon>Bacteria</taxon>
        <taxon>Bacillati</taxon>
        <taxon>Bacillota</taxon>
        <taxon>Bacilli</taxon>
        <taxon>Bacillales</taxon>
        <taxon>Sporolactobacillaceae</taxon>
        <taxon>Camelliibacillus</taxon>
    </lineage>
</organism>
<dbReference type="InterPro" id="IPR016155">
    <property type="entry name" value="Mopterin_synth/thiamin_S_b"/>
</dbReference>
<evidence type="ECO:0000313" key="4">
    <source>
        <dbReference type="EMBL" id="MFC4620095.1"/>
    </source>
</evidence>
<dbReference type="SUPFAM" id="SSF54285">
    <property type="entry name" value="MoaD/ThiS"/>
    <property type="match status" value="1"/>
</dbReference>
<gene>
    <name evidence="4" type="primary">moaD</name>
    <name evidence="4" type="ORF">ACFO4N_15385</name>
</gene>
<dbReference type="Gene3D" id="3.10.20.30">
    <property type="match status" value="1"/>
</dbReference>
<dbReference type="PANTHER" id="PTHR33359">
    <property type="entry name" value="MOLYBDOPTERIN SYNTHASE SULFUR CARRIER SUBUNIT"/>
    <property type="match status" value="1"/>
</dbReference>
<accession>A0ABV9GTQ2</accession>
<evidence type="ECO:0000313" key="5">
    <source>
        <dbReference type="Proteomes" id="UP001596022"/>
    </source>
</evidence>
<keyword evidence="5" id="KW-1185">Reference proteome</keyword>
<dbReference type="InterPro" id="IPR003749">
    <property type="entry name" value="ThiS/MoaD-like"/>
</dbReference>
<protein>
    <recommendedName>
        <fullName evidence="3">Molybdopterin synthase sulfur carrier subunit</fullName>
    </recommendedName>
</protein>
<keyword evidence="1" id="KW-0547">Nucleotide-binding</keyword>
<comment type="similarity">
    <text evidence="2">Belongs to the MoaD family.</text>
</comment>
<dbReference type="Proteomes" id="UP001596022">
    <property type="component" value="Unassembled WGS sequence"/>
</dbReference>
<comment type="caution">
    <text evidence="4">The sequence shown here is derived from an EMBL/GenBank/DDBJ whole genome shotgun (WGS) entry which is preliminary data.</text>
</comment>
<dbReference type="InterPro" id="IPR044672">
    <property type="entry name" value="MOCS2A"/>
</dbReference>
<name>A0ABV9GTQ2_9BACL</name>
<dbReference type="PANTHER" id="PTHR33359:SF1">
    <property type="entry name" value="MOLYBDOPTERIN SYNTHASE SULFUR CARRIER SUBUNIT"/>
    <property type="match status" value="1"/>
</dbReference>
<dbReference type="Pfam" id="PF02597">
    <property type="entry name" value="ThiS"/>
    <property type="match status" value="1"/>
</dbReference>
<evidence type="ECO:0000256" key="1">
    <source>
        <dbReference type="ARBA" id="ARBA00022741"/>
    </source>
</evidence>
<dbReference type="RefSeq" id="WP_376847193.1">
    <property type="nucleotide sequence ID" value="NZ_JBHSFW010000016.1"/>
</dbReference>
<sequence>MIKVLLFAGLKERTGKSHIPWDKAPITVKNLKAELASVPGLENMSGIAVAVNEAFAPDDTVIQDGDTVAFIPPVSGG</sequence>
<evidence type="ECO:0000256" key="3">
    <source>
        <dbReference type="ARBA" id="ARBA00024247"/>
    </source>
</evidence>